<comment type="cofactor">
    <cofactor evidence="14 15">
        <name>Mn(2+)</name>
        <dbReference type="ChEBI" id="CHEBI:29035"/>
    </cofactor>
    <cofactor evidence="14 15">
        <name>Mg(2+)</name>
        <dbReference type="ChEBI" id="CHEBI:18420"/>
    </cofactor>
    <text evidence="14 15">Manganese or magnesium. Binds 1 divalent metal ion per monomer in the absence of substrate. May bind a second metal ion after substrate binding.</text>
</comment>
<name>A0A1G2P7G3_9BACT</name>
<dbReference type="SUPFAM" id="SSF53098">
    <property type="entry name" value="Ribonuclease H-like"/>
    <property type="match status" value="1"/>
</dbReference>
<evidence type="ECO:0000256" key="14">
    <source>
        <dbReference type="HAMAP-Rule" id="MF_00052"/>
    </source>
</evidence>
<evidence type="ECO:0000256" key="7">
    <source>
        <dbReference type="ARBA" id="ARBA00019179"/>
    </source>
</evidence>
<dbReference type="STRING" id="1802333.A3G03_02695"/>
<evidence type="ECO:0000256" key="2">
    <source>
        <dbReference type="ARBA" id="ARBA00001946"/>
    </source>
</evidence>
<evidence type="ECO:0000313" key="19">
    <source>
        <dbReference type="Proteomes" id="UP000176355"/>
    </source>
</evidence>
<sequence>MKYIVGIDEVGRGPLAGPVAVGVLIQKQRPRLYNKGEALISLGKIRDSKKLSAKQREGWFEIICAERQRGALDFSVSFVSHIMIDKRGLAWALRIATVRSLARLAVPTNSEIFLDDGLRAPEIFKNQKTIIKGDEKIPVIALASIVAKVTRDHLMIRLAKKYPQYGFEKHKGYGTKEHYRAIGKFGLCPIHRRSFLSKVPNHKFQIPNNN</sequence>
<comment type="similarity">
    <text evidence="5 14 16">Belongs to the RNase HII family.</text>
</comment>
<dbReference type="CDD" id="cd07182">
    <property type="entry name" value="RNase_HII_bacteria_HII_like"/>
    <property type="match status" value="1"/>
</dbReference>
<dbReference type="InterPro" id="IPR024567">
    <property type="entry name" value="RNase_HII/HIII_dom"/>
</dbReference>
<comment type="catalytic activity">
    <reaction evidence="1 14 15 16">
        <text>Endonucleolytic cleavage to 5'-phosphomonoester.</text>
        <dbReference type="EC" id="3.1.26.4"/>
    </reaction>
</comment>
<keyword evidence="8 14" id="KW-0963">Cytoplasm</keyword>
<proteinExistence type="inferred from homology"/>
<evidence type="ECO:0000256" key="13">
    <source>
        <dbReference type="ARBA" id="ARBA00023211"/>
    </source>
</evidence>
<evidence type="ECO:0000256" key="5">
    <source>
        <dbReference type="ARBA" id="ARBA00007383"/>
    </source>
</evidence>
<feature type="domain" description="RNase H type-2" evidence="17">
    <location>
        <begin position="2"/>
        <end position="207"/>
    </location>
</feature>
<evidence type="ECO:0000313" key="18">
    <source>
        <dbReference type="EMBL" id="OHA43562.1"/>
    </source>
</evidence>
<evidence type="ECO:0000256" key="12">
    <source>
        <dbReference type="ARBA" id="ARBA00022801"/>
    </source>
</evidence>
<dbReference type="InterPro" id="IPR022898">
    <property type="entry name" value="RNase_HII"/>
</dbReference>
<keyword evidence="12 14" id="KW-0378">Hydrolase</keyword>
<feature type="binding site" evidence="14 15">
    <location>
        <position position="116"/>
    </location>
    <ligand>
        <name>a divalent metal cation</name>
        <dbReference type="ChEBI" id="CHEBI:60240"/>
    </ligand>
</feature>
<dbReference type="GO" id="GO:0004523">
    <property type="term" value="F:RNA-DNA hybrid ribonuclease activity"/>
    <property type="evidence" value="ECO:0007669"/>
    <property type="project" value="UniProtKB-UniRule"/>
</dbReference>
<dbReference type="NCBIfam" id="NF000595">
    <property type="entry name" value="PRK00015.1-3"/>
    <property type="match status" value="1"/>
</dbReference>
<keyword evidence="13 14" id="KW-0464">Manganese</keyword>
<organism evidence="18 19">
    <name type="scientific">Candidatus Taylorbacteria bacterium RIFCSPLOWO2_12_FULL_44_15c</name>
    <dbReference type="NCBI Taxonomy" id="1802333"/>
    <lineage>
        <taxon>Bacteria</taxon>
        <taxon>Candidatus Tayloriibacteriota</taxon>
    </lineage>
</organism>
<evidence type="ECO:0000256" key="4">
    <source>
        <dbReference type="ARBA" id="ARBA00004496"/>
    </source>
</evidence>
<dbReference type="EC" id="3.1.26.4" evidence="6 14"/>
<comment type="caution">
    <text evidence="18">The sequence shown here is derived from an EMBL/GenBank/DDBJ whole genome shotgun (WGS) entry which is preliminary data.</text>
</comment>
<dbReference type="GO" id="GO:0006298">
    <property type="term" value="P:mismatch repair"/>
    <property type="evidence" value="ECO:0007669"/>
    <property type="project" value="TreeGrafter"/>
</dbReference>
<protein>
    <recommendedName>
        <fullName evidence="7 14">Ribonuclease HII</fullName>
        <shortName evidence="14">RNase HII</shortName>
        <ecNumber evidence="6 14">3.1.26.4</ecNumber>
    </recommendedName>
</protein>
<dbReference type="InterPro" id="IPR012337">
    <property type="entry name" value="RNaseH-like_sf"/>
</dbReference>
<evidence type="ECO:0000256" key="10">
    <source>
        <dbReference type="ARBA" id="ARBA00022723"/>
    </source>
</evidence>
<evidence type="ECO:0000259" key="17">
    <source>
        <dbReference type="PROSITE" id="PS51975"/>
    </source>
</evidence>
<dbReference type="InterPro" id="IPR001352">
    <property type="entry name" value="RNase_HII/HIII"/>
</dbReference>
<evidence type="ECO:0000256" key="11">
    <source>
        <dbReference type="ARBA" id="ARBA00022759"/>
    </source>
</evidence>
<keyword evidence="9 14" id="KW-0540">Nuclease</keyword>
<dbReference type="PANTHER" id="PTHR10954:SF18">
    <property type="entry name" value="RIBONUCLEASE HII"/>
    <property type="match status" value="1"/>
</dbReference>
<dbReference type="Pfam" id="PF01351">
    <property type="entry name" value="RNase_HII"/>
    <property type="match status" value="1"/>
</dbReference>
<dbReference type="PANTHER" id="PTHR10954">
    <property type="entry name" value="RIBONUCLEASE H2 SUBUNIT A"/>
    <property type="match status" value="1"/>
</dbReference>
<accession>A0A1G2P7G3</accession>
<feature type="binding site" evidence="14 15">
    <location>
        <position position="9"/>
    </location>
    <ligand>
        <name>a divalent metal cation</name>
        <dbReference type="ChEBI" id="CHEBI:60240"/>
    </ligand>
</feature>
<dbReference type="EMBL" id="MHSL01000022">
    <property type="protein sequence ID" value="OHA43562.1"/>
    <property type="molecule type" value="Genomic_DNA"/>
</dbReference>
<dbReference type="PROSITE" id="PS51975">
    <property type="entry name" value="RNASE_H_2"/>
    <property type="match status" value="1"/>
</dbReference>
<dbReference type="GO" id="GO:0032299">
    <property type="term" value="C:ribonuclease H2 complex"/>
    <property type="evidence" value="ECO:0007669"/>
    <property type="project" value="TreeGrafter"/>
</dbReference>
<evidence type="ECO:0000256" key="8">
    <source>
        <dbReference type="ARBA" id="ARBA00022490"/>
    </source>
</evidence>
<keyword evidence="10 14" id="KW-0479">Metal-binding</keyword>
<evidence type="ECO:0000256" key="9">
    <source>
        <dbReference type="ARBA" id="ARBA00022722"/>
    </source>
</evidence>
<dbReference type="InterPro" id="IPR036397">
    <property type="entry name" value="RNaseH_sf"/>
</dbReference>
<evidence type="ECO:0000256" key="3">
    <source>
        <dbReference type="ARBA" id="ARBA00004065"/>
    </source>
</evidence>
<comment type="cofactor">
    <cofactor evidence="2">
        <name>Mg(2+)</name>
        <dbReference type="ChEBI" id="CHEBI:18420"/>
    </cofactor>
</comment>
<reference evidence="18 19" key="1">
    <citation type="journal article" date="2016" name="Nat. Commun.">
        <title>Thousands of microbial genomes shed light on interconnected biogeochemical processes in an aquifer system.</title>
        <authorList>
            <person name="Anantharaman K."/>
            <person name="Brown C.T."/>
            <person name="Hug L.A."/>
            <person name="Sharon I."/>
            <person name="Castelle C.J."/>
            <person name="Probst A.J."/>
            <person name="Thomas B.C."/>
            <person name="Singh A."/>
            <person name="Wilkins M.J."/>
            <person name="Karaoz U."/>
            <person name="Brodie E.L."/>
            <person name="Williams K.H."/>
            <person name="Hubbard S.S."/>
            <person name="Banfield J.F."/>
        </authorList>
    </citation>
    <scope>NUCLEOTIDE SEQUENCE [LARGE SCALE GENOMIC DNA]</scope>
</reference>
<dbReference type="GO" id="GO:0043137">
    <property type="term" value="P:DNA replication, removal of RNA primer"/>
    <property type="evidence" value="ECO:0007669"/>
    <property type="project" value="TreeGrafter"/>
</dbReference>
<dbReference type="HAMAP" id="MF_00052_B">
    <property type="entry name" value="RNase_HII_B"/>
    <property type="match status" value="1"/>
</dbReference>
<dbReference type="Proteomes" id="UP000176355">
    <property type="component" value="Unassembled WGS sequence"/>
</dbReference>
<dbReference type="Gene3D" id="3.30.420.10">
    <property type="entry name" value="Ribonuclease H-like superfamily/Ribonuclease H"/>
    <property type="match status" value="1"/>
</dbReference>
<dbReference type="GO" id="GO:0030145">
    <property type="term" value="F:manganese ion binding"/>
    <property type="evidence" value="ECO:0007669"/>
    <property type="project" value="UniProtKB-UniRule"/>
</dbReference>
<dbReference type="GO" id="GO:0003723">
    <property type="term" value="F:RNA binding"/>
    <property type="evidence" value="ECO:0007669"/>
    <property type="project" value="UniProtKB-UniRule"/>
</dbReference>
<gene>
    <name evidence="14" type="primary">rnhB</name>
    <name evidence="18" type="ORF">A3G03_02695</name>
</gene>
<comment type="subcellular location">
    <subcellularLocation>
        <location evidence="4 14">Cytoplasm</location>
    </subcellularLocation>
</comment>
<evidence type="ECO:0000256" key="1">
    <source>
        <dbReference type="ARBA" id="ARBA00000077"/>
    </source>
</evidence>
<feature type="binding site" evidence="14 15">
    <location>
        <position position="8"/>
    </location>
    <ligand>
        <name>a divalent metal cation</name>
        <dbReference type="ChEBI" id="CHEBI:60240"/>
    </ligand>
</feature>
<comment type="function">
    <text evidence="3 14 16">Endonuclease that specifically degrades the RNA of RNA-DNA hybrids.</text>
</comment>
<evidence type="ECO:0000256" key="15">
    <source>
        <dbReference type="PROSITE-ProRule" id="PRU01319"/>
    </source>
</evidence>
<dbReference type="GO" id="GO:0005737">
    <property type="term" value="C:cytoplasm"/>
    <property type="evidence" value="ECO:0007669"/>
    <property type="project" value="UniProtKB-SubCell"/>
</dbReference>
<evidence type="ECO:0000256" key="16">
    <source>
        <dbReference type="RuleBase" id="RU003515"/>
    </source>
</evidence>
<keyword evidence="11 14" id="KW-0255">Endonuclease</keyword>
<dbReference type="AlphaFoldDB" id="A0A1G2P7G3"/>
<evidence type="ECO:0000256" key="6">
    <source>
        <dbReference type="ARBA" id="ARBA00012180"/>
    </source>
</evidence>